<protein>
    <submittedName>
        <fullName evidence="2">Type I restriction enzyme HsdR N-terminal domain-containing protein</fullName>
    </submittedName>
</protein>
<gene>
    <name evidence="2" type="ORF">EA138_13025</name>
</gene>
<evidence type="ECO:0000313" key="2">
    <source>
        <dbReference type="EMBL" id="RWU07946.1"/>
    </source>
</evidence>
<dbReference type="EMBL" id="SBBW01000091">
    <property type="protein sequence ID" value="RWU07946.1"/>
    <property type="molecule type" value="Genomic_DNA"/>
</dbReference>
<dbReference type="Proteomes" id="UP000286434">
    <property type="component" value="Unassembled WGS sequence"/>
</dbReference>
<organism evidence="2 3">
    <name type="scientific">Anoxybacillus flavithermus</name>
    <dbReference type="NCBI Taxonomy" id="33934"/>
    <lineage>
        <taxon>Bacteria</taxon>
        <taxon>Bacillati</taxon>
        <taxon>Bacillota</taxon>
        <taxon>Bacilli</taxon>
        <taxon>Bacillales</taxon>
        <taxon>Anoxybacillaceae</taxon>
        <taxon>Anoxybacillus</taxon>
    </lineage>
</organism>
<dbReference type="AlphaFoldDB" id="A0AAX1ZXL5"/>
<feature type="domain" description="Type I restriction enzyme R protein N-terminal" evidence="1">
    <location>
        <begin position="43"/>
        <end position="148"/>
    </location>
</feature>
<evidence type="ECO:0000259" key="1">
    <source>
        <dbReference type="Pfam" id="PF13588"/>
    </source>
</evidence>
<reference evidence="2 3" key="1">
    <citation type="submission" date="2019-01" db="EMBL/GenBank/DDBJ databases">
        <title>Anoxybacillus flavithermus in powdered infant formula.</title>
        <authorList>
            <person name="Rhee M.S."/>
            <person name="Choi I.-G."/>
            <person name="Cho T.J."/>
            <person name="Park B."/>
        </authorList>
    </citation>
    <scope>NUCLEOTIDE SEQUENCE [LARGE SCALE GENOMIC DNA]</scope>
    <source>
        <strain evidence="2 3">FHS-PPAM212</strain>
    </source>
</reference>
<dbReference type="Pfam" id="PF13588">
    <property type="entry name" value="HSDR_N_2"/>
    <property type="match status" value="1"/>
</dbReference>
<sequence>MSVTLKGIRCVFISKVMNMKIYKKNGKKFLYDMVKGILRPATPEEKVRQKVVKYLVEQMKIPIEAIETELLLSSIDNLSKLRADIVVWHINEATNSEECLLIIEVKAPHVPLTEKTLEQVMSYQSILKSKYVAITNGEDLEIYQIRENGTAQLLTTELYTYEDLINSNVKFAKKRTMRRLSFDEINYHRYINMLIDKGYIGEETDPALHPFLAELQNFILVEPISCVLPIQFKGISLEQDLGYSFHTYGNAAGGSFPGYYRGFVVKTLDGNEAIYRIGMFGTAKLINDPIYGNRKSYTVLNVATEDMLGYHNSLELNIDNSISKRKTEYRFFHNGRLTAGKKGSVKIEKVKNYVSKYAPDLLVEDKIYLGSLPNNMSISWDQGQQFIMNLLLYANIRDKLRNDIKKR</sequence>
<comment type="caution">
    <text evidence="2">The sequence shown here is derived from an EMBL/GenBank/DDBJ whole genome shotgun (WGS) entry which is preliminary data.</text>
</comment>
<proteinExistence type="predicted"/>
<dbReference type="InterPro" id="IPR029464">
    <property type="entry name" value="HSDR_N"/>
</dbReference>
<evidence type="ECO:0000313" key="3">
    <source>
        <dbReference type="Proteomes" id="UP000286434"/>
    </source>
</evidence>
<name>A0AAX1ZXL5_9BACL</name>
<accession>A0AAX1ZXL5</accession>